<dbReference type="PANTHER" id="PTHR46193">
    <property type="entry name" value="6-PHOSPHOGLUCONATE PHOSPHATASE"/>
    <property type="match status" value="1"/>
</dbReference>
<dbReference type="InterPro" id="IPR036412">
    <property type="entry name" value="HAD-like_sf"/>
</dbReference>
<evidence type="ECO:0000256" key="1">
    <source>
        <dbReference type="ARBA" id="ARBA00001946"/>
    </source>
</evidence>
<gene>
    <name evidence="6" type="ORF">ISN26_01980</name>
</gene>
<accession>A0A930UBG5</accession>
<dbReference type="InterPro" id="IPR023214">
    <property type="entry name" value="HAD_sf"/>
</dbReference>
<evidence type="ECO:0000313" key="7">
    <source>
        <dbReference type="Proteomes" id="UP000604381"/>
    </source>
</evidence>
<dbReference type="GO" id="GO:0046872">
    <property type="term" value="F:metal ion binding"/>
    <property type="evidence" value="ECO:0007669"/>
    <property type="project" value="UniProtKB-KW"/>
</dbReference>
<comment type="cofactor">
    <cofactor evidence="1">
        <name>Mg(2+)</name>
        <dbReference type="ChEBI" id="CHEBI:18420"/>
    </cofactor>
</comment>
<organism evidence="6 7">
    <name type="scientific">Candidatus Amphirhobacter heronislandensis</name>
    <dbReference type="NCBI Taxonomy" id="1732024"/>
    <lineage>
        <taxon>Bacteria</taxon>
        <taxon>Pseudomonadati</taxon>
        <taxon>Pseudomonadota</taxon>
        <taxon>Gammaproteobacteria</taxon>
        <taxon>Candidatus Tethybacterales</taxon>
        <taxon>Candidatus Tethybacteraceae</taxon>
        <taxon>Candidatus Amphirhobacter</taxon>
    </lineage>
</organism>
<dbReference type="PANTHER" id="PTHR46193:SF18">
    <property type="entry name" value="HEXITOL PHOSPHATASE B"/>
    <property type="match status" value="1"/>
</dbReference>
<dbReference type="Gene3D" id="1.10.150.240">
    <property type="entry name" value="Putative phosphatase, domain 2"/>
    <property type="match status" value="1"/>
</dbReference>
<comment type="similarity">
    <text evidence="2">Belongs to the HAD-like hydrolase superfamily. CbbY/CbbZ/Gph/YieH family.</text>
</comment>
<name>A0A930UBG5_9GAMM</name>
<dbReference type="NCBIfam" id="TIGR01509">
    <property type="entry name" value="HAD-SF-IA-v3"/>
    <property type="match status" value="1"/>
</dbReference>
<evidence type="ECO:0000256" key="4">
    <source>
        <dbReference type="ARBA" id="ARBA00022842"/>
    </source>
</evidence>
<evidence type="ECO:0000256" key="2">
    <source>
        <dbReference type="ARBA" id="ARBA00006171"/>
    </source>
</evidence>
<evidence type="ECO:0000313" key="6">
    <source>
        <dbReference type="EMBL" id="MBF2734850.1"/>
    </source>
</evidence>
<dbReference type="InterPro" id="IPR006439">
    <property type="entry name" value="HAD-SF_hydro_IA"/>
</dbReference>
<dbReference type="EMBL" id="JADHEI010000028">
    <property type="protein sequence ID" value="MBF2734850.1"/>
    <property type="molecule type" value="Genomic_DNA"/>
</dbReference>
<keyword evidence="4" id="KW-0460">Magnesium</keyword>
<dbReference type="SFLD" id="SFLDG01129">
    <property type="entry name" value="C1.5:_HAD__Beta-PGM__Phosphata"/>
    <property type="match status" value="1"/>
</dbReference>
<comment type="caution">
    <text evidence="6">The sequence shown here is derived from an EMBL/GenBank/DDBJ whole genome shotgun (WGS) entry which is preliminary data.</text>
</comment>
<proteinExistence type="inferred from homology"/>
<dbReference type="InterPro" id="IPR023198">
    <property type="entry name" value="PGP-like_dom2"/>
</dbReference>
<dbReference type="Proteomes" id="UP000604381">
    <property type="component" value="Unassembled WGS sequence"/>
</dbReference>
<dbReference type="Gene3D" id="3.40.50.1000">
    <property type="entry name" value="HAD superfamily/HAD-like"/>
    <property type="match status" value="1"/>
</dbReference>
<reference evidence="6" key="1">
    <citation type="submission" date="2020-10" db="EMBL/GenBank/DDBJ databases">
        <title>An improved Amphimedon queenslandica hologenome assembly reveals how three proteobacterial symbionts can extend the metabolic phenotypic of their marine sponge host.</title>
        <authorList>
            <person name="Degnan B."/>
            <person name="Degnan S."/>
            <person name="Xiang X."/>
        </authorList>
    </citation>
    <scope>NUCLEOTIDE SEQUENCE</scope>
    <source>
        <strain evidence="6">AqS2</strain>
    </source>
</reference>
<dbReference type="PRINTS" id="PR00413">
    <property type="entry name" value="HADHALOGNASE"/>
</dbReference>
<dbReference type="SFLD" id="SFLDS00003">
    <property type="entry name" value="Haloacid_Dehalogenase"/>
    <property type="match status" value="1"/>
</dbReference>
<dbReference type="GO" id="GO:0003824">
    <property type="term" value="F:catalytic activity"/>
    <property type="evidence" value="ECO:0007669"/>
    <property type="project" value="UniProtKB-ARBA"/>
</dbReference>
<dbReference type="SUPFAM" id="SSF56784">
    <property type="entry name" value="HAD-like"/>
    <property type="match status" value="1"/>
</dbReference>
<keyword evidence="7" id="KW-1185">Reference proteome</keyword>
<sequence length="214" mass="22484">MSAAPLAVLWDVDGTLADSEPMHHRAMCEALAGYGIKAGPEDDMLGGTQQKLYATLAKKYPGMPAAERFLQDADDWFCANIASLEPMRESVAMFRRYRSEGRRQAAVSNGEDRPVRATLAQLGLLEELDALVVMDGEGAPKPAPDPYARALRLLGIGPEQAIAVEDSAPGAAAAKAAGLFVVGLPADGAPIGADVHFDAMPNLTPEEIVAGSKA</sequence>
<dbReference type="InterPro" id="IPR051600">
    <property type="entry name" value="Beta-PGM-like"/>
</dbReference>
<evidence type="ECO:0000256" key="3">
    <source>
        <dbReference type="ARBA" id="ARBA00022723"/>
    </source>
</evidence>
<protein>
    <submittedName>
        <fullName evidence="6">HAD family phosphatase</fullName>
    </submittedName>
</protein>
<keyword evidence="3" id="KW-0479">Metal-binding</keyword>
<dbReference type="CDD" id="cd07505">
    <property type="entry name" value="HAD_BPGM-like"/>
    <property type="match status" value="1"/>
</dbReference>
<evidence type="ECO:0000256" key="5">
    <source>
        <dbReference type="ARBA" id="ARBA00023277"/>
    </source>
</evidence>
<dbReference type="AlphaFoldDB" id="A0A930UBG5"/>
<keyword evidence="5" id="KW-0119">Carbohydrate metabolism</keyword>
<dbReference type="Pfam" id="PF00702">
    <property type="entry name" value="Hydrolase"/>
    <property type="match status" value="1"/>
</dbReference>